<dbReference type="EMBL" id="OFSN01000010">
    <property type="protein sequence ID" value="SOY62197.1"/>
    <property type="molecule type" value="Genomic_DNA"/>
</dbReference>
<comment type="caution">
    <text evidence="1">The sequence shown here is derived from an EMBL/GenBank/DDBJ whole genome shotgun (WGS) entry which is preliminary data.</text>
</comment>
<organism evidence="1">
    <name type="scientific">Cupriavidus taiwanensis</name>
    <dbReference type="NCBI Taxonomy" id="164546"/>
    <lineage>
        <taxon>Bacteria</taxon>
        <taxon>Pseudomonadati</taxon>
        <taxon>Pseudomonadota</taxon>
        <taxon>Betaproteobacteria</taxon>
        <taxon>Burkholderiales</taxon>
        <taxon>Burkholderiaceae</taxon>
        <taxon>Cupriavidus</taxon>
    </lineage>
</organism>
<proteinExistence type="predicted"/>
<evidence type="ECO:0000313" key="1">
    <source>
        <dbReference type="EMBL" id="SOY62197.1"/>
    </source>
</evidence>
<dbReference type="AlphaFoldDB" id="A0A375C3Z3"/>
<accession>A0A375C3Z3</accession>
<protein>
    <submittedName>
        <fullName evidence="1">Uncharacterized protein</fullName>
    </submittedName>
</protein>
<gene>
    <name evidence="1" type="ORF">CBM2586_A50442</name>
</gene>
<dbReference type="Proteomes" id="UP000257016">
    <property type="component" value="Unassembled WGS sequence"/>
</dbReference>
<reference evidence="1" key="1">
    <citation type="submission" date="2018-01" db="EMBL/GenBank/DDBJ databases">
        <authorList>
            <person name="Clerissi C."/>
        </authorList>
    </citation>
    <scope>NUCLEOTIDE SEQUENCE</scope>
    <source>
        <strain evidence="1">Cupriavidus taiwanensis LMG 19430</strain>
    </source>
</reference>
<sequence length="61" mass="7240">MWSIEMEFLWMWPKQILHRGAVFKTSLRYTSLFASLLNFFPGTPRFMVGFCNDKYPNSSVD</sequence>
<name>A0A375C3Z3_9BURK</name>